<name>A0A9W6J233_9HYPH</name>
<comment type="caution">
    <text evidence="2">The sequence shown here is derived from an EMBL/GenBank/DDBJ whole genome shotgun (WGS) entry which is preliminary data.</text>
</comment>
<dbReference type="HAMAP" id="MF_00676">
    <property type="entry name" value="UPF0260"/>
    <property type="match status" value="1"/>
</dbReference>
<evidence type="ECO:0000313" key="2">
    <source>
        <dbReference type="EMBL" id="GLK67874.1"/>
    </source>
</evidence>
<gene>
    <name evidence="2" type="ORF">GCM10008179_15120</name>
</gene>
<protein>
    <recommendedName>
        <fullName evidence="1">UPF0260 protein GCM10008179_15120</fullName>
    </recommendedName>
</protein>
<dbReference type="AlphaFoldDB" id="A0A9W6J233"/>
<reference evidence="2" key="1">
    <citation type="journal article" date="2014" name="Int. J. Syst. Evol. Microbiol.">
        <title>Complete genome sequence of Corynebacterium casei LMG S-19264T (=DSM 44701T), isolated from a smear-ripened cheese.</title>
        <authorList>
            <consortium name="US DOE Joint Genome Institute (JGI-PGF)"/>
            <person name="Walter F."/>
            <person name="Albersmeier A."/>
            <person name="Kalinowski J."/>
            <person name="Ruckert C."/>
        </authorList>
    </citation>
    <scope>NUCLEOTIDE SEQUENCE</scope>
    <source>
        <strain evidence="2">VKM B-2347</strain>
    </source>
</reference>
<dbReference type="InterPro" id="IPR008228">
    <property type="entry name" value="UCP006173"/>
</dbReference>
<dbReference type="PANTHER" id="PTHR37421">
    <property type="entry name" value="UPF0260 PROTEIN YCGN"/>
    <property type="match status" value="1"/>
</dbReference>
<dbReference type="PANTHER" id="PTHR37421:SF1">
    <property type="entry name" value="UPF0260 PROTEIN YCGN"/>
    <property type="match status" value="1"/>
</dbReference>
<evidence type="ECO:0000313" key="3">
    <source>
        <dbReference type="Proteomes" id="UP001143372"/>
    </source>
</evidence>
<organism evidence="2 3">
    <name type="scientific">Hansschlegelia plantiphila</name>
    <dbReference type="NCBI Taxonomy" id="374655"/>
    <lineage>
        <taxon>Bacteria</taxon>
        <taxon>Pseudomonadati</taxon>
        <taxon>Pseudomonadota</taxon>
        <taxon>Alphaproteobacteria</taxon>
        <taxon>Hyphomicrobiales</taxon>
        <taxon>Methylopilaceae</taxon>
        <taxon>Hansschlegelia</taxon>
    </lineage>
</organism>
<sequence length="177" mass="19935">MSHHLLEMAKNLLGAAQEDDVQPFWKVKGLDEMTAPEWESLCDGCGRCCLLKLQDEDTERVYYTDVSCRLLDCASCRCSDYPNRAAVVPDCVQLTPQTVEDIGWLPLTCGYRLIRDGKDLAWWHPLVSGSPDTVHEAGISVRDKVFGPETEVGVDALEDRIVSWPGKWVKRGKRRTP</sequence>
<dbReference type="NCBIfam" id="NF003507">
    <property type="entry name" value="PRK05170.2-5"/>
    <property type="match status" value="1"/>
</dbReference>
<dbReference type="NCBIfam" id="NF003501">
    <property type="entry name" value="PRK05170.1-5"/>
    <property type="match status" value="1"/>
</dbReference>
<keyword evidence="3" id="KW-1185">Reference proteome</keyword>
<dbReference type="Proteomes" id="UP001143372">
    <property type="component" value="Unassembled WGS sequence"/>
</dbReference>
<comment type="similarity">
    <text evidence="1">Belongs to the UPF0260 family.</text>
</comment>
<dbReference type="InterPro" id="IPR005358">
    <property type="entry name" value="Puta_zinc/iron-chelating_dom"/>
</dbReference>
<evidence type="ECO:0000256" key="1">
    <source>
        <dbReference type="HAMAP-Rule" id="MF_00676"/>
    </source>
</evidence>
<dbReference type="EMBL" id="BSFI01000007">
    <property type="protein sequence ID" value="GLK67874.1"/>
    <property type="molecule type" value="Genomic_DNA"/>
</dbReference>
<proteinExistence type="inferred from homology"/>
<reference evidence="2" key="2">
    <citation type="submission" date="2023-01" db="EMBL/GenBank/DDBJ databases">
        <authorList>
            <person name="Sun Q."/>
            <person name="Evtushenko L."/>
        </authorList>
    </citation>
    <scope>NUCLEOTIDE SEQUENCE</scope>
    <source>
        <strain evidence="2">VKM B-2347</strain>
    </source>
</reference>
<accession>A0A9W6J233</accession>
<dbReference type="PIRSF" id="PIRSF006173">
    <property type="entry name" value="UCP006173"/>
    <property type="match status" value="1"/>
</dbReference>
<dbReference type="Pfam" id="PF03692">
    <property type="entry name" value="CxxCxxCC"/>
    <property type="match status" value="1"/>
</dbReference>